<proteinExistence type="predicted"/>
<dbReference type="EMBL" id="PVYX01000002">
    <property type="protein sequence ID" value="PRX54573.1"/>
    <property type="molecule type" value="Genomic_DNA"/>
</dbReference>
<protein>
    <submittedName>
        <fullName evidence="6">Outer membrane receptor protein involved in Fe transport</fullName>
    </submittedName>
</protein>
<dbReference type="InterPro" id="IPR041700">
    <property type="entry name" value="OMP_b-brl_3"/>
</dbReference>
<dbReference type="PANTHER" id="PTHR40980:SF4">
    <property type="entry name" value="TONB-DEPENDENT RECEPTOR-LIKE BETA-BARREL DOMAIN-CONTAINING PROTEIN"/>
    <property type="match status" value="1"/>
</dbReference>
<sequence length="785" mass="89535">MRYIIFYITFLFGIVVSGQKTSSITGLVTDQVNDQPLAYASVVLKNQNGIVLNGTITDGKGVFRLTELAAGTYLLEIEFIGYVSQQIPIELEVQQNLELPALTLSESAEVLEGVTLTAQKSTIEQRLDRKVVNVGKDLISQGPSAIDLMNNLPSVNIGSDGTISFRGSENVRILIDGKLSNLENPADVLQQIPSNSIKKIELITNPSAKYNPDGLNGIINIVLKKTSQEGWNMAFGANSIIAQRERYNSNVSLNFKPNKTNFYLEYSNGFGDQITDGVVNRFDLNSNQITRNVNNRESHFIKLGADFYPSKKTILSIFTNQNLFNAIFDGDKTVVFEEDEEDNFALDDFLTRDNHTQNYNTNYKWLIDGESHYLEIEANYNLFSGDLINDFIFSGNTTVPSYVENIDDTRSVLTFNWDYSLPLGTKSKLEFGGEARINRIENQYTSINIQLQNSNFEYNRDIYSSYVLYNHDLGKFKLNLGARFEQYVVDAKFNQELSGSEDFNQELFNVFPSVFLGYQTSEESPHQYQLSYGRRIERPSFNQVNPIRQTTTPQLLATGNITLLPQFSNTVEANYLYRFQKGSISSGIFYRYVQDEINRIGIFDQDDPNLLRLSYDNFDSNDAYGVEVGGNIRLTEWWRTNINLELYHRQQRGFIEDEEVEVQNTLTNIKWTQNYSLSNKISASLFGFYSGPQDILQYRLKANYYVNAGLRYSFANGNGSISLNANDIFGTRRFAFRTFRTVFQEGQFLRDTQQLFLGLSYRMGGKLSSRARQKRKTNIKADRFL</sequence>
<dbReference type="SUPFAM" id="SSF56935">
    <property type="entry name" value="Porins"/>
    <property type="match status" value="1"/>
</dbReference>
<keyword evidence="2" id="KW-0472">Membrane</keyword>
<evidence type="ECO:0000259" key="5">
    <source>
        <dbReference type="Pfam" id="PF14905"/>
    </source>
</evidence>
<dbReference type="InterPro" id="IPR037066">
    <property type="entry name" value="Plug_dom_sf"/>
</dbReference>
<dbReference type="InterPro" id="IPR036942">
    <property type="entry name" value="Beta-barrel_TonB_sf"/>
</dbReference>
<feature type="domain" description="Outer membrane protein beta-barrel" evidence="5">
    <location>
        <begin position="368"/>
        <end position="761"/>
    </location>
</feature>
<dbReference type="Gene3D" id="2.170.130.10">
    <property type="entry name" value="TonB-dependent receptor, plug domain"/>
    <property type="match status" value="1"/>
</dbReference>
<organism evidence="6 7">
    <name type="scientific">Flagellimonas meridianipacifica</name>
    <dbReference type="NCBI Taxonomy" id="1080225"/>
    <lineage>
        <taxon>Bacteria</taxon>
        <taxon>Pseudomonadati</taxon>
        <taxon>Bacteroidota</taxon>
        <taxon>Flavobacteriia</taxon>
        <taxon>Flavobacteriales</taxon>
        <taxon>Flavobacteriaceae</taxon>
        <taxon>Flagellimonas</taxon>
    </lineage>
</organism>
<evidence type="ECO:0000313" key="6">
    <source>
        <dbReference type="EMBL" id="PRX54573.1"/>
    </source>
</evidence>
<dbReference type="InterPro" id="IPR012910">
    <property type="entry name" value="Plug_dom"/>
</dbReference>
<dbReference type="OrthoDB" id="8764943at2"/>
<dbReference type="Pfam" id="PF07715">
    <property type="entry name" value="Plug"/>
    <property type="match status" value="1"/>
</dbReference>
<evidence type="ECO:0000313" key="7">
    <source>
        <dbReference type="Proteomes" id="UP000237640"/>
    </source>
</evidence>
<dbReference type="PANTHER" id="PTHR40980">
    <property type="entry name" value="PLUG DOMAIN-CONTAINING PROTEIN"/>
    <property type="match status" value="1"/>
</dbReference>
<dbReference type="Pfam" id="PF14905">
    <property type="entry name" value="OMP_b-brl_3"/>
    <property type="match status" value="1"/>
</dbReference>
<dbReference type="SUPFAM" id="SSF49464">
    <property type="entry name" value="Carboxypeptidase regulatory domain-like"/>
    <property type="match status" value="1"/>
</dbReference>
<dbReference type="RefSeq" id="WP_106145839.1">
    <property type="nucleotide sequence ID" value="NZ_PVYX01000002.1"/>
</dbReference>
<dbReference type="Gene3D" id="2.60.40.1120">
    <property type="entry name" value="Carboxypeptidase-like, regulatory domain"/>
    <property type="match status" value="1"/>
</dbReference>
<dbReference type="AlphaFoldDB" id="A0A2T0MAP5"/>
<evidence type="ECO:0000259" key="4">
    <source>
        <dbReference type="Pfam" id="PF07715"/>
    </source>
</evidence>
<keyword evidence="3" id="KW-0998">Cell outer membrane</keyword>
<reference evidence="6 7" key="1">
    <citation type="submission" date="2018-03" db="EMBL/GenBank/DDBJ databases">
        <title>Genomic Encyclopedia of Archaeal and Bacterial Type Strains, Phase II (KMG-II): from individual species to whole genera.</title>
        <authorList>
            <person name="Goeker M."/>
        </authorList>
    </citation>
    <scope>NUCLEOTIDE SEQUENCE [LARGE SCALE GENOMIC DNA]</scope>
    <source>
        <strain evidence="6 7">DSM 25027</strain>
    </source>
</reference>
<dbReference type="Proteomes" id="UP000237640">
    <property type="component" value="Unassembled WGS sequence"/>
</dbReference>
<feature type="domain" description="TonB-dependent receptor plug" evidence="4">
    <location>
        <begin position="141"/>
        <end position="218"/>
    </location>
</feature>
<comment type="caution">
    <text evidence="6">The sequence shown here is derived from an EMBL/GenBank/DDBJ whole genome shotgun (WGS) entry which is preliminary data.</text>
</comment>
<evidence type="ECO:0000256" key="1">
    <source>
        <dbReference type="ARBA" id="ARBA00004442"/>
    </source>
</evidence>
<keyword evidence="6" id="KW-0675">Receptor</keyword>
<gene>
    <name evidence="6" type="ORF">CLV81_2975</name>
</gene>
<keyword evidence="7" id="KW-1185">Reference proteome</keyword>
<evidence type="ECO:0000256" key="2">
    <source>
        <dbReference type="ARBA" id="ARBA00023136"/>
    </source>
</evidence>
<dbReference type="GO" id="GO:0009279">
    <property type="term" value="C:cell outer membrane"/>
    <property type="evidence" value="ECO:0007669"/>
    <property type="project" value="UniProtKB-SubCell"/>
</dbReference>
<dbReference type="InterPro" id="IPR008969">
    <property type="entry name" value="CarboxyPept-like_regulatory"/>
</dbReference>
<dbReference type="Pfam" id="PF13620">
    <property type="entry name" value="CarboxypepD_reg"/>
    <property type="match status" value="1"/>
</dbReference>
<dbReference type="Gene3D" id="2.40.170.20">
    <property type="entry name" value="TonB-dependent receptor, beta-barrel domain"/>
    <property type="match status" value="1"/>
</dbReference>
<comment type="subcellular location">
    <subcellularLocation>
        <location evidence="1">Cell outer membrane</location>
    </subcellularLocation>
</comment>
<accession>A0A2T0MAP5</accession>
<name>A0A2T0MAP5_9FLAO</name>
<evidence type="ECO:0000256" key="3">
    <source>
        <dbReference type="ARBA" id="ARBA00023237"/>
    </source>
</evidence>